<feature type="region of interest" description="Disordered" evidence="3">
    <location>
        <begin position="188"/>
        <end position="208"/>
    </location>
</feature>
<organism evidence="6 7">
    <name type="scientific">Paspalum notatum var. saurae</name>
    <dbReference type="NCBI Taxonomy" id="547442"/>
    <lineage>
        <taxon>Eukaryota</taxon>
        <taxon>Viridiplantae</taxon>
        <taxon>Streptophyta</taxon>
        <taxon>Embryophyta</taxon>
        <taxon>Tracheophyta</taxon>
        <taxon>Spermatophyta</taxon>
        <taxon>Magnoliopsida</taxon>
        <taxon>Liliopsida</taxon>
        <taxon>Poales</taxon>
        <taxon>Poaceae</taxon>
        <taxon>PACMAD clade</taxon>
        <taxon>Panicoideae</taxon>
        <taxon>Andropogonodae</taxon>
        <taxon>Paspaleae</taxon>
        <taxon>Paspalinae</taxon>
        <taxon>Paspalum</taxon>
    </lineage>
</organism>
<dbReference type="Gene3D" id="3.50.30.30">
    <property type="match status" value="1"/>
</dbReference>
<evidence type="ECO:0000256" key="2">
    <source>
        <dbReference type="ARBA" id="ARBA00022729"/>
    </source>
</evidence>
<feature type="domain" description="Peptidase S8/S53" evidence="4">
    <location>
        <begin position="18"/>
        <end position="260"/>
    </location>
</feature>
<evidence type="ECO:0000256" key="3">
    <source>
        <dbReference type="SAM" id="MobiDB-lite"/>
    </source>
</evidence>
<dbReference type="Gene3D" id="2.60.40.2310">
    <property type="match status" value="1"/>
</dbReference>
<dbReference type="InterPro" id="IPR041469">
    <property type="entry name" value="Subtilisin-like_FN3"/>
</dbReference>
<dbReference type="GO" id="GO:0006508">
    <property type="term" value="P:proteolysis"/>
    <property type="evidence" value="ECO:0007669"/>
    <property type="project" value="InterPro"/>
</dbReference>
<protein>
    <submittedName>
        <fullName evidence="6">Uncharacterized protein</fullName>
    </submittedName>
</protein>
<dbReference type="PANTHER" id="PTHR10795">
    <property type="entry name" value="PROPROTEIN CONVERTASE SUBTILISIN/KEXIN"/>
    <property type="match status" value="1"/>
</dbReference>
<dbReference type="InterPro" id="IPR036852">
    <property type="entry name" value="Peptidase_S8/S53_dom_sf"/>
</dbReference>
<feature type="region of interest" description="Disordered" evidence="3">
    <location>
        <begin position="57"/>
        <end position="84"/>
    </location>
</feature>
<dbReference type="Pfam" id="PF17766">
    <property type="entry name" value="fn3_6"/>
    <property type="match status" value="1"/>
</dbReference>
<evidence type="ECO:0000313" key="7">
    <source>
        <dbReference type="Proteomes" id="UP001341281"/>
    </source>
</evidence>
<reference evidence="6 7" key="1">
    <citation type="submission" date="2024-02" db="EMBL/GenBank/DDBJ databases">
        <title>High-quality chromosome-scale genome assembly of Pensacola bahiagrass (Paspalum notatum Flugge var. saurae).</title>
        <authorList>
            <person name="Vega J.M."/>
            <person name="Podio M."/>
            <person name="Orjuela J."/>
            <person name="Siena L.A."/>
            <person name="Pessino S.C."/>
            <person name="Combes M.C."/>
            <person name="Mariac C."/>
            <person name="Albertini E."/>
            <person name="Pupilli F."/>
            <person name="Ortiz J.P.A."/>
            <person name="Leblanc O."/>
        </authorList>
    </citation>
    <scope>NUCLEOTIDE SEQUENCE [LARGE SCALE GENOMIC DNA]</scope>
    <source>
        <strain evidence="6">R1</strain>
        <tissue evidence="6">Leaf</tissue>
    </source>
</reference>
<gene>
    <name evidence="6" type="ORF">U9M48_012254</name>
</gene>
<comment type="similarity">
    <text evidence="1">Belongs to the peptidase S8 family.</text>
</comment>
<dbReference type="GO" id="GO:0004252">
    <property type="term" value="F:serine-type endopeptidase activity"/>
    <property type="evidence" value="ECO:0007669"/>
    <property type="project" value="InterPro"/>
</dbReference>
<evidence type="ECO:0000259" key="4">
    <source>
        <dbReference type="Pfam" id="PF00082"/>
    </source>
</evidence>
<dbReference type="AlphaFoldDB" id="A0AAQ3SXG9"/>
<dbReference type="Proteomes" id="UP001341281">
    <property type="component" value="Chromosome 03"/>
</dbReference>
<accession>A0AAQ3SXG9</accession>
<name>A0AAQ3SXG9_PASNO</name>
<dbReference type="InterPro" id="IPR000209">
    <property type="entry name" value="Peptidase_S8/S53_dom"/>
</dbReference>
<dbReference type="Gene3D" id="3.40.50.200">
    <property type="entry name" value="Peptidase S8/S53 domain"/>
    <property type="match status" value="2"/>
</dbReference>
<dbReference type="Pfam" id="PF00082">
    <property type="entry name" value="Peptidase_S8"/>
    <property type="match status" value="1"/>
</dbReference>
<dbReference type="EMBL" id="CP144747">
    <property type="protein sequence ID" value="WVZ62510.1"/>
    <property type="molecule type" value="Genomic_DNA"/>
</dbReference>
<keyword evidence="2" id="KW-0732">Signal</keyword>
<keyword evidence="7" id="KW-1185">Reference proteome</keyword>
<dbReference type="InterPro" id="IPR045051">
    <property type="entry name" value="SBT"/>
</dbReference>
<dbReference type="SUPFAM" id="SSF52743">
    <property type="entry name" value="Subtilisin-like"/>
    <property type="match status" value="1"/>
</dbReference>
<evidence type="ECO:0000259" key="5">
    <source>
        <dbReference type="Pfam" id="PF17766"/>
    </source>
</evidence>
<sequence length="435" mass="45307">MAARRAAAFCPSTTKVVSEDILAAFDDAIADGVDVLSASLGTMLPFDYAADPMASRPSFSAERRHHRHGGPSSPRRPPRTGRSSARRVLGSAINVFPNLGKPSLLVDSKPEHFTCNKYTHKYTTSTAPPAGAVVFRFMDEDSDTAFSFARPTVLLRQEDYGRVLDYYNSSGHPVATVNKSAAVKDTAAPGHQRHRRGHPGGVASVSGSDVDARTTAYNIISSTSMACPHVTGAAAYVKSIHPGWSHAAVLSALVTTATPMAGSGSVKPHAELAYGADQVSPLRARYPSLVYDAGEADYVAFLCAQGYNASQLAAITGRASAACPGGATATAKRAAAVGDLNYPSIAVPVLNYGTPFAAEFPRTVTNVGPADSVYRATVTSVPGIDVTVTPDELAFSAGNKKLSFTVGVSGMLASVNGSIGASAAVVWSDRREAPM</sequence>
<feature type="domain" description="Subtilisin-like protease fibronectin type-III" evidence="5">
    <location>
        <begin position="339"/>
        <end position="431"/>
    </location>
</feature>
<evidence type="ECO:0000313" key="6">
    <source>
        <dbReference type="EMBL" id="WVZ62510.1"/>
    </source>
</evidence>
<proteinExistence type="inferred from homology"/>
<evidence type="ECO:0000256" key="1">
    <source>
        <dbReference type="ARBA" id="ARBA00011073"/>
    </source>
</evidence>